<evidence type="ECO:0000256" key="2">
    <source>
        <dbReference type="ARBA" id="ARBA00023125"/>
    </source>
</evidence>
<dbReference type="AlphaFoldDB" id="A0A6B8RRF8"/>
<accession>A0A6B8RRF8</accession>
<dbReference type="Proteomes" id="UP000426246">
    <property type="component" value="Chromosome"/>
</dbReference>
<dbReference type="InterPro" id="IPR018062">
    <property type="entry name" value="HTH_AraC-typ_CS"/>
</dbReference>
<keyword evidence="2" id="KW-0238">DNA-binding</keyword>
<dbReference type="PROSITE" id="PS00041">
    <property type="entry name" value="HTH_ARAC_FAMILY_1"/>
    <property type="match status" value="1"/>
</dbReference>
<dbReference type="PROSITE" id="PS50110">
    <property type="entry name" value="RESPONSE_REGULATORY"/>
    <property type="match status" value="1"/>
</dbReference>
<dbReference type="KEGG" id="ppsc:EHS13_25325"/>
<keyword evidence="8" id="KW-1185">Reference proteome</keyword>
<evidence type="ECO:0000256" key="1">
    <source>
        <dbReference type="ARBA" id="ARBA00023015"/>
    </source>
</evidence>
<dbReference type="CDD" id="cd17536">
    <property type="entry name" value="REC_YesN-like"/>
    <property type="match status" value="1"/>
</dbReference>
<dbReference type="PANTHER" id="PTHR43280">
    <property type="entry name" value="ARAC-FAMILY TRANSCRIPTIONAL REGULATOR"/>
    <property type="match status" value="1"/>
</dbReference>
<gene>
    <name evidence="7" type="ORF">EHS13_25325</name>
</gene>
<evidence type="ECO:0000313" key="8">
    <source>
        <dbReference type="Proteomes" id="UP000426246"/>
    </source>
</evidence>
<reference evidence="8" key="1">
    <citation type="submission" date="2018-11" db="EMBL/GenBank/DDBJ databases">
        <title>Complete genome sequence of Paenibacillus sp. ML311-T8.</title>
        <authorList>
            <person name="Nam Y.-D."/>
            <person name="Kang J."/>
            <person name="Chung W.-H."/>
            <person name="Park Y.S."/>
        </authorList>
    </citation>
    <scope>NUCLEOTIDE SEQUENCE [LARGE SCALE GENOMIC DNA]</scope>
    <source>
        <strain evidence="8">ML311-T8</strain>
    </source>
</reference>
<evidence type="ECO:0000256" key="4">
    <source>
        <dbReference type="PROSITE-ProRule" id="PRU00169"/>
    </source>
</evidence>
<evidence type="ECO:0000313" key="7">
    <source>
        <dbReference type="EMBL" id="QGQ97976.1"/>
    </source>
</evidence>
<protein>
    <submittedName>
        <fullName evidence="7">Response regulator</fullName>
    </submittedName>
</protein>
<dbReference type="Gene3D" id="3.40.50.2300">
    <property type="match status" value="1"/>
</dbReference>
<dbReference type="GO" id="GO:0043565">
    <property type="term" value="F:sequence-specific DNA binding"/>
    <property type="evidence" value="ECO:0007669"/>
    <property type="project" value="InterPro"/>
</dbReference>
<dbReference type="Pfam" id="PF00072">
    <property type="entry name" value="Response_reg"/>
    <property type="match status" value="1"/>
</dbReference>
<dbReference type="InterPro" id="IPR001789">
    <property type="entry name" value="Sig_transdc_resp-reg_receiver"/>
</dbReference>
<dbReference type="GO" id="GO:0003700">
    <property type="term" value="F:DNA-binding transcription factor activity"/>
    <property type="evidence" value="ECO:0007669"/>
    <property type="project" value="InterPro"/>
</dbReference>
<evidence type="ECO:0000256" key="3">
    <source>
        <dbReference type="ARBA" id="ARBA00023163"/>
    </source>
</evidence>
<dbReference type="SUPFAM" id="SSF52172">
    <property type="entry name" value="CheY-like"/>
    <property type="match status" value="1"/>
</dbReference>
<keyword evidence="3" id="KW-0804">Transcription</keyword>
<dbReference type="SMART" id="SM00342">
    <property type="entry name" value="HTH_ARAC"/>
    <property type="match status" value="1"/>
</dbReference>
<evidence type="ECO:0000259" key="5">
    <source>
        <dbReference type="PROSITE" id="PS01124"/>
    </source>
</evidence>
<dbReference type="InterPro" id="IPR011006">
    <property type="entry name" value="CheY-like_superfamily"/>
</dbReference>
<dbReference type="Pfam" id="PF12833">
    <property type="entry name" value="HTH_18"/>
    <property type="match status" value="1"/>
</dbReference>
<proteinExistence type="predicted"/>
<dbReference type="PANTHER" id="PTHR43280:SF2">
    <property type="entry name" value="HTH-TYPE TRANSCRIPTIONAL REGULATOR EXSA"/>
    <property type="match status" value="1"/>
</dbReference>
<dbReference type="RefSeq" id="WP_155703070.1">
    <property type="nucleotide sequence ID" value="NZ_CP034235.1"/>
</dbReference>
<dbReference type="OrthoDB" id="342399at2"/>
<dbReference type="Gene3D" id="1.10.10.60">
    <property type="entry name" value="Homeodomain-like"/>
    <property type="match status" value="2"/>
</dbReference>
<dbReference type="InterPro" id="IPR009057">
    <property type="entry name" value="Homeodomain-like_sf"/>
</dbReference>
<dbReference type="GO" id="GO:0000160">
    <property type="term" value="P:phosphorelay signal transduction system"/>
    <property type="evidence" value="ECO:0007669"/>
    <property type="project" value="InterPro"/>
</dbReference>
<dbReference type="EMBL" id="CP034235">
    <property type="protein sequence ID" value="QGQ97976.1"/>
    <property type="molecule type" value="Genomic_DNA"/>
</dbReference>
<keyword evidence="1" id="KW-0805">Transcription regulation</keyword>
<keyword evidence="4" id="KW-0597">Phosphoprotein</keyword>
<evidence type="ECO:0000259" key="6">
    <source>
        <dbReference type="PROSITE" id="PS50110"/>
    </source>
</evidence>
<dbReference type="PROSITE" id="PS01124">
    <property type="entry name" value="HTH_ARAC_FAMILY_2"/>
    <property type="match status" value="1"/>
</dbReference>
<dbReference type="InterPro" id="IPR018060">
    <property type="entry name" value="HTH_AraC"/>
</dbReference>
<feature type="domain" description="HTH araC/xylS-type" evidence="5">
    <location>
        <begin position="420"/>
        <end position="518"/>
    </location>
</feature>
<organism evidence="7 8">
    <name type="scientific">Paenibacillus psychroresistens</name>
    <dbReference type="NCBI Taxonomy" id="1778678"/>
    <lineage>
        <taxon>Bacteria</taxon>
        <taxon>Bacillati</taxon>
        <taxon>Bacillota</taxon>
        <taxon>Bacilli</taxon>
        <taxon>Bacillales</taxon>
        <taxon>Paenibacillaceae</taxon>
        <taxon>Paenibacillus</taxon>
    </lineage>
</organism>
<name>A0A6B8RRF8_9BACL</name>
<feature type="modified residue" description="4-aspartylphosphate" evidence="4">
    <location>
        <position position="56"/>
    </location>
</feature>
<sequence length="528" mass="60120">MTYKVFVVDDEPMIRYGLTSCISWAQEGLELIGEAANGEAALQLIQQQEVDILITDIKMPVMDGLELTRRVKSLYPDIKVILVSSYSDFEYAREAVQLGVVVDYLLKPTMEPADLLRILQVCKMKLDESAVRVQKSMTTKNNDLENGIKKLLQGEVVQFSVVPVWLKEPLVVSVWKLEAVETSAQAGGLEKLIQLEKAKSYLLSGFTESIGFITSEQQLVLVTGYNNGSINQQLEKAQQYMQKQEKAAFTVGISESIHSIEAITAAYKWASHALDQAFFDGRNKCYLGKISSHYIIPKSEDADLVWLEIKERFSKAYAAAIFDESENALRALYAAWDSKLFSANEVILQAKSLITIIWSRNMNLKTNDKINGILDKLQEIILIDTLQKLISYMNKEFKEIWESNKISILNEDSNSAHAIQLAMSYIQENYRSELTLQSAADHVHMSRNYFSEQFKKVSNLNFIDFVIQLRINNAMQMLRQTNLKVYDIGSQSGFNSSKHFLKLFKREVKCTPAEYRQSQRELKVEAEI</sequence>
<dbReference type="SUPFAM" id="SSF46689">
    <property type="entry name" value="Homeodomain-like"/>
    <property type="match status" value="2"/>
</dbReference>
<dbReference type="SMART" id="SM00448">
    <property type="entry name" value="REC"/>
    <property type="match status" value="1"/>
</dbReference>
<feature type="domain" description="Response regulatory" evidence="6">
    <location>
        <begin position="4"/>
        <end position="122"/>
    </location>
</feature>